<dbReference type="InterPro" id="IPR013604">
    <property type="entry name" value="7TM_chemorcpt"/>
</dbReference>
<keyword evidence="4 6" id="KW-1133">Transmembrane helix</keyword>
<feature type="transmembrane region" description="Helical" evidence="6">
    <location>
        <begin position="364"/>
        <end position="383"/>
    </location>
</feature>
<comment type="subcellular location">
    <subcellularLocation>
        <location evidence="1 6">Cell membrane</location>
        <topology evidence="1 6">Multi-pass membrane protein</topology>
    </subcellularLocation>
</comment>
<comment type="similarity">
    <text evidence="6">Belongs to the insect chemoreceptor superfamily. Gustatory receptor (GR) family.</text>
</comment>
<accession>A0A905ST53</accession>
<protein>
    <recommendedName>
        <fullName evidence="6">Gustatory receptor</fullName>
    </recommendedName>
</protein>
<keyword evidence="6" id="KW-0675">Receptor</keyword>
<keyword evidence="8" id="KW-1185">Reference proteome</keyword>
<sequence>MKSQLEKVLEWCKEIGKFVAIFFGFTSHWYDYEKKIFKRNAFSRLAMIAVNIIGLALMFRGDSRFLSAFSRTDLNPAMKIVPCSRFLLITLPPVCTFGQIIFCDRQLTNIKKRLQFLEMESLTKIRRCSEIEGTLRRLKFFKYFLIIFMYLMTTYGESESFKELSALAIFYVNIISLSNLWMLQYFLVIARACRLFRYYDFQIRQMVKEFEKSLHDVNQNMEDHACAQLYWLRCQHSQLSGILKELQSFFGWQLLLKRVISLINNGMLIYSTIFETIQYEFMYVFTHDIPDYVSVILDFFVTDYVSELTKNTFNDLQLSLNELTEFSYSLKKLNRECEEFALYLHCLKLNLQQSTHLNMDRQNWFAMMSAAVTITIVFTQAHLGQSV</sequence>
<dbReference type="GO" id="GO:0007165">
    <property type="term" value="P:signal transduction"/>
    <property type="evidence" value="ECO:0007669"/>
    <property type="project" value="UniProtKB-KW"/>
</dbReference>
<dbReference type="GO" id="GO:0050909">
    <property type="term" value="P:sensory perception of taste"/>
    <property type="evidence" value="ECO:0007669"/>
    <property type="project" value="InterPro"/>
</dbReference>
<evidence type="ECO:0000256" key="4">
    <source>
        <dbReference type="ARBA" id="ARBA00022989"/>
    </source>
</evidence>
<comment type="function">
    <text evidence="6">Gustatory receptor which mediates acceptance or avoidance behavior, depending on its substrates.</text>
</comment>
<dbReference type="GO" id="GO:0005886">
    <property type="term" value="C:plasma membrane"/>
    <property type="evidence" value="ECO:0007669"/>
    <property type="project" value="UniProtKB-SubCell"/>
</dbReference>
<evidence type="ECO:0000256" key="5">
    <source>
        <dbReference type="ARBA" id="ARBA00023136"/>
    </source>
</evidence>
<reference evidence="7" key="1">
    <citation type="submission" date="2022-10" db="UniProtKB">
        <authorList>
            <consortium name="EnsemblMetazoa"/>
        </authorList>
    </citation>
    <scope>IDENTIFICATION</scope>
    <source>
        <strain evidence="7">USDA</strain>
    </source>
</reference>
<keyword evidence="3 6" id="KW-0812">Transmembrane</keyword>
<evidence type="ECO:0000313" key="7">
    <source>
        <dbReference type="EnsemblMetazoa" id="SCAU016984-PA"/>
    </source>
</evidence>
<feature type="transmembrane region" description="Helical" evidence="6">
    <location>
        <begin position="168"/>
        <end position="188"/>
    </location>
</feature>
<keyword evidence="6" id="KW-0807">Transducer</keyword>
<evidence type="ECO:0000256" key="3">
    <source>
        <dbReference type="ARBA" id="ARBA00022692"/>
    </source>
</evidence>
<feature type="transmembrane region" description="Helical" evidence="6">
    <location>
        <begin position="41"/>
        <end position="59"/>
    </location>
</feature>
<dbReference type="EnsemblMetazoa" id="SCAU016984-RA">
    <property type="protein sequence ID" value="SCAU016984-PA"/>
    <property type="gene ID" value="SCAU016984"/>
</dbReference>
<evidence type="ECO:0000256" key="6">
    <source>
        <dbReference type="RuleBase" id="RU363108"/>
    </source>
</evidence>
<feature type="transmembrane region" description="Helical" evidence="6">
    <location>
        <begin position="140"/>
        <end position="156"/>
    </location>
</feature>
<dbReference type="Pfam" id="PF08395">
    <property type="entry name" value="7tm_7"/>
    <property type="match status" value="1"/>
</dbReference>
<dbReference type="Proteomes" id="UP000095300">
    <property type="component" value="Unassembled WGS sequence"/>
</dbReference>
<evidence type="ECO:0000313" key="8">
    <source>
        <dbReference type="Proteomes" id="UP000095300"/>
    </source>
</evidence>
<name>A0A905ST53_STOCA</name>
<dbReference type="AlphaFoldDB" id="A0A905ST53"/>
<evidence type="ECO:0000256" key="1">
    <source>
        <dbReference type="ARBA" id="ARBA00004651"/>
    </source>
</evidence>
<keyword evidence="5 6" id="KW-0472">Membrane</keyword>
<feature type="transmembrane region" description="Helical" evidence="6">
    <location>
        <begin position="79"/>
        <end position="103"/>
    </location>
</feature>
<organism evidence="7 8">
    <name type="scientific">Stomoxys calcitrans</name>
    <name type="common">Stable fly</name>
    <name type="synonym">Conops calcitrans</name>
    <dbReference type="NCBI Taxonomy" id="35570"/>
    <lineage>
        <taxon>Eukaryota</taxon>
        <taxon>Metazoa</taxon>
        <taxon>Ecdysozoa</taxon>
        <taxon>Arthropoda</taxon>
        <taxon>Hexapoda</taxon>
        <taxon>Insecta</taxon>
        <taxon>Pterygota</taxon>
        <taxon>Neoptera</taxon>
        <taxon>Endopterygota</taxon>
        <taxon>Diptera</taxon>
        <taxon>Brachycera</taxon>
        <taxon>Muscomorpha</taxon>
        <taxon>Muscoidea</taxon>
        <taxon>Muscidae</taxon>
        <taxon>Stomoxys</taxon>
    </lineage>
</organism>
<proteinExistence type="inferred from homology"/>
<evidence type="ECO:0000256" key="2">
    <source>
        <dbReference type="ARBA" id="ARBA00022475"/>
    </source>
</evidence>
<keyword evidence="2 6" id="KW-1003">Cell membrane</keyword>
<comment type="caution">
    <text evidence="6">Lacks conserved residue(s) required for the propagation of feature annotation.</text>
</comment>